<comment type="caution">
    <text evidence="2">The sequence shown here is derived from an EMBL/GenBank/DDBJ whole genome shotgun (WGS) entry which is preliminary data.</text>
</comment>
<feature type="compositionally biased region" description="Polar residues" evidence="1">
    <location>
        <begin position="265"/>
        <end position="275"/>
    </location>
</feature>
<keyword evidence="3" id="KW-1185">Reference proteome</keyword>
<feature type="region of interest" description="Disordered" evidence="1">
    <location>
        <begin position="1"/>
        <end position="45"/>
    </location>
</feature>
<evidence type="ECO:0000256" key="1">
    <source>
        <dbReference type="SAM" id="MobiDB-lite"/>
    </source>
</evidence>
<sequence length="299" mass="33025">MTLRRSEELDEEINSTKSAVDSTRTSVDVPALGSADQEAPNAGTVGSAVTLTDTQKAETPWDPFNNIPGLWLLKDGSIEPDVLEQSLEVTRDIALKWDLPLLKDIEEPAPKEPGSHLKLKQNFLPKASWKLKCVPIEHVDVVRQTLNNPTTAKDLLHELSRLQSRWPTEGKLIIEVNPDHVLGKTFYAKHLDSVIPFVELKYYLHEGLNLIRIIQLGDMSKHVFILYAIPPSEPPMTNGALPQHGQELDYELSLDSLQCILQKSKASNGATSTTPLFKARSAKARISPTGDRAGGSDSK</sequence>
<dbReference type="AlphaFoldDB" id="A0A9P6C0P8"/>
<protein>
    <submittedName>
        <fullName evidence="2">Uncharacterized protein</fullName>
    </submittedName>
</protein>
<organism evidence="2 3">
    <name type="scientific">Macrolepiota fuliginosa MF-IS2</name>
    <dbReference type="NCBI Taxonomy" id="1400762"/>
    <lineage>
        <taxon>Eukaryota</taxon>
        <taxon>Fungi</taxon>
        <taxon>Dikarya</taxon>
        <taxon>Basidiomycota</taxon>
        <taxon>Agaricomycotina</taxon>
        <taxon>Agaricomycetes</taxon>
        <taxon>Agaricomycetidae</taxon>
        <taxon>Agaricales</taxon>
        <taxon>Agaricineae</taxon>
        <taxon>Agaricaceae</taxon>
        <taxon>Macrolepiota</taxon>
    </lineage>
</organism>
<feature type="compositionally biased region" description="Polar residues" evidence="1">
    <location>
        <begin position="15"/>
        <end position="26"/>
    </location>
</feature>
<reference evidence="2" key="1">
    <citation type="submission" date="2020-11" db="EMBL/GenBank/DDBJ databases">
        <authorList>
            <consortium name="DOE Joint Genome Institute"/>
            <person name="Ahrendt S."/>
            <person name="Riley R."/>
            <person name="Andreopoulos W."/>
            <person name="Labutti K."/>
            <person name="Pangilinan J."/>
            <person name="Ruiz-Duenas F.J."/>
            <person name="Barrasa J.M."/>
            <person name="Sanchez-Garcia M."/>
            <person name="Camarero S."/>
            <person name="Miyauchi S."/>
            <person name="Serrano A."/>
            <person name="Linde D."/>
            <person name="Babiker R."/>
            <person name="Drula E."/>
            <person name="Ayuso-Fernandez I."/>
            <person name="Pacheco R."/>
            <person name="Padilla G."/>
            <person name="Ferreira P."/>
            <person name="Barriuso J."/>
            <person name="Kellner H."/>
            <person name="Castanera R."/>
            <person name="Alfaro M."/>
            <person name="Ramirez L."/>
            <person name="Pisabarro A.G."/>
            <person name="Kuo A."/>
            <person name="Tritt A."/>
            <person name="Lipzen A."/>
            <person name="He G."/>
            <person name="Yan M."/>
            <person name="Ng V."/>
            <person name="Cullen D."/>
            <person name="Martin F."/>
            <person name="Rosso M.-N."/>
            <person name="Henrissat B."/>
            <person name="Hibbett D."/>
            <person name="Martinez A.T."/>
            <person name="Grigoriev I.V."/>
        </authorList>
    </citation>
    <scope>NUCLEOTIDE SEQUENCE</scope>
    <source>
        <strain evidence="2">MF-IS2</strain>
    </source>
</reference>
<name>A0A9P6C0P8_9AGAR</name>
<feature type="region of interest" description="Disordered" evidence="1">
    <location>
        <begin position="265"/>
        <end position="299"/>
    </location>
</feature>
<gene>
    <name evidence="2" type="ORF">P691DRAFT_672705</name>
</gene>
<evidence type="ECO:0000313" key="3">
    <source>
        <dbReference type="Proteomes" id="UP000807342"/>
    </source>
</evidence>
<proteinExistence type="predicted"/>
<dbReference type="EMBL" id="MU151227">
    <property type="protein sequence ID" value="KAF9446827.1"/>
    <property type="molecule type" value="Genomic_DNA"/>
</dbReference>
<dbReference type="OrthoDB" id="432299at2759"/>
<dbReference type="Proteomes" id="UP000807342">
    <property type="component" value="Unassembled WGS sequence"/>
</dbReference>
<accession>A0A9P6C0P8</accession>
<evidence type="ECO:0000313" key="2">
    <source>
        <dbReference type="EMBL" id="KAF9446827.1"/>
    </source>
</evidence>